<accession>A0A7K3VF55</accession>
<dbReference type="EMBL" id="WUFV01000005">
    <property type="protein sequence ID" value="NEK15474.1"/>
    <property type="molecule type" value="Genomic_DNA"/>
</dbReference>
<dbReference type="Gene3D" id="3.40.50.10070">
    <property type="entry name" value="TolB, N-terminal domain"/>
    <property type="match status" value="1"/>
</dbReference>
<dbReference type="Gene3D" id="3.30.70.1230">
    <property type="entry name" value="Nucleotide cyclase"/>
    <property type="match status" value="1"/>
</dbReference>
<name>A0A7K3VF55_RHILE</name>
<dbReference type="GO" id="GO:0004016">
    <property type="term" value="F:adenylate cyclase activity"/>
    <property type="evidence" value="ECO:0007669"/>
    <property type="project" value="UniProtKB-ARBA"/>
</dbReference>
<dbReference type="Proteomes" id="UP000471705">
    <property type="component" value="Unassembled WGS sequence"/>
</dbReference>
<comment type="caution">
    <text evidence="3">The sequence shown here is derived from an EMBL/GenBank/DDBJ whole genome shotgun (WGS) entry which is preliminary data.</text>
</comment>
<dbReference type="PROSITE" id="PS50125">
    <property type="entry name" value="GUANYLATE_CYCLASE_2"/>
    <property type="match status" value="1"/>
</dbReference>
<dbReference type="InterPro" id="IPR001054">
    <property type="entry name" value="A/G_cyclase"/>
</dbReference>
<dbReference type="InterPro" id="IPR050697">
    <property type="entry name" value="Adenylyl/Guanylyl_Cyclase_3/4"/>
</dbReference>
<dbReference type="CDD" id="cd07302">
    <property type="entry name" value="CHD"/>
    <property type="match status" value="1"/>
</dbReference>
<dbReference type="PROSITE" id="PS50005">
    <property type="entry name" value="TPR"/>
    <property type="match status" value="1"/>
</dbReference>
<proteinExistence type="predicted"/>
<evidence type="ECO:0000313" key="4">
    <source>
        <dbReference type="Proteomes" id="UP000471705"/>
    </source>
</evidence>
<reference evidence="3 4" key="1">
    <citation type="submission" date="2019-12" db="EMBL/GenBank/DDBJ databases">
        <title>Rhizobium genotypes associated with high levels of biological nitrogen fixation by grain legumes in a temperate-maritime cropping system.</title>
        <authorList>
            <person name="Maluk M."/>
            <person name="Francesc Ferrando Molina F."/>
            <person name="Lopez Del Egido L."/>
            <person name="Lafos M."/>
            <person name="Langarica-Fuentes A."/>
            <person name="Gebre Yohannes G."/>
            <person name="Young M.W."/>
            <person name="Martin P."/>
            <person name="Gantlett R."/>
            <person name="Kenicer G."/>
            <person name="Hawes C."/>
            <person name="Begg G.S."/>
            <person name="Quilliam R.S."/>
            <person name="Squire G.R."/>
            <person name="Poole P.S."/>
            <person name="Young P.W."/>
            <person name="Iannetta P.M."/>
            <person name="James E.K."/>
        </authorList>
    </citation>
    <scope>NUCLEOTIDE SEQUENCE [LARGE SCALE GENOMIC DNA]</scope>
    <source>
        <strain evidence="3 4">JHI54</strain>
    </source>
</reference>
<dbReference type="SMART" id="SM00028">
    <property type="entry name" value="TPR"/>
    <property type="match status" value="4"/>
</dbReference>
<evidence type="ECO:0000313" key="3">
    <source>
        <dbReference type="EMBL" id="NEK15474.1"/>
    </source>
</evidence>
<keyword evidence="1" id="KW-0802">TPR repeat</keyword>
<dbReference type="InterPro" id="IPR011990">
    <property type="entry name" value="TPR-like_helical_dom_sf"/>
</dbReference>
<dbReference type="Gene3D" id="1.25.40.10">
    <property type="entry name" value="Tetratricopeptide repeat domain"/>
    <property type="match status" value="1"/>
</dbReference>
<dbReference type="Pfam" id="PF14559">
    <property type="entry name" value="TPR_19"/>
    <property type="match status" value="1"/>
</dbReference>
<organism evidence="3 4">
    <name type="scientific">Rhizobium leguminosarum</name>
    <dbReference type="NCBI Taxonomy" id="384"/>
    <lineage>
        <taxon>Bacteria</taxon>
        <taxon>Pseudomonadati</taxon>
        <taxon>Pseudomonadota</taxon>
        <taxon>Alphaproteobacteria</taxon>
        <taxon>Hyphomicrobiales</taxon>
        <taxon>Rhizobiaceae</taxon>
        <taxon>Rhizobium/Agrobacterium group</taxon>
        <taxon>Rhizobium</taxon>
    </lineage>
</organism>
<dbReference type="PANTHER" id="PTHR43081">
    <property type="entry name" value="ADENYLATE CYCLASE, TERMINAL-DIFFERENTIATION SPECIFIC-RELATED"/>
    <property type="match status" value="1"/>
</dbReference>
<evidence type="ECO:0000259" key="2">
    <source>
        <dbReference type="PROSITE" id="PS50125"/>
    </source>
</evidence>
<dbReference type="InterPro" id="IPR019734">
    <property type="entry name" value="TPR_rpt"/>
</dbReference>
<dbReference type="RefSeq" id="WP_164046793.1">
    <property type="nucleotide sequence ID" value="NZ_JBGEWV010000008.1"/>
</dbReference>
<dbReference type="SUPFAM" id="SSF48452">
    <property type="entry name" value="TPR-like"/>
    <property type="match status" value="1"/>
</dbReference>
<sequence length="597" mass="65288">MTRKLAAILVADVVGYSRLAGADEDRILARLRTLRSDLVDPTIAVHNGRVVKRTGDGSLIEFRSVVDAVRCAVEVQTAMVERNIGVSPENRIEFRVGIHLGDVVEESDGDLMGDGVNIAARLEGVAKPGGICLSEDAYRQVRARLDLAVTDLGQIPLKNISEPMRVYSLQIAAVPPPNPARQAQPAATKMPSAAAVPDKPSIAVLAFNNMSGDAEQEYFSDGISEDIITDLSKLSELHVIARNSSFVYKNVTASVPDMAKALGVRYVLEGSVRKAGNRVRVTAQLIDASTGGHIWASRFDRDLTDIFAVQDELTQEIVAALRLNLTHGDQDRLAQGRAINVGAYELLLRGREQASTHTRTGNRAARSLAADALAIDPQYAAAQALISFTHVLDYVNAWSTDPEGSLRIGMDLAQQAVEMAEEQPNGRFALGMACMWNRELDRARAEVQQGLALQPNSAELLLLLAHIQIFSGDPAGALETLNASMRLDPHHPEILFQFRADAHFSLGEYEQAIAAIEQRLQQNSQSETAYALLASCYGHLGRPEESRQAWEKALRINPDFSVERRRRILPFRNPEDFNRRVEGLRKAGLTVADLGLC</sequence>
<dbReference type="AlphaFoldDB" id="A0A7K3VF55"/>
<dbReference type="Pfam" id="PF00211">
    <property type="entry name" value="Guanylate_cyc"/>
    <property type="match status" value="1"/>
</dbReference>
<gene>
    <name evidence="3" type="ORF">GR257_11495</name>
</gene>
<dbReference type="InterPro" id="IPR029787">
    <property type="entry name" value="Nucleotide_cyclase"/>
</dbReference>
<dbReference type="PANTHER" id="PTHR43081:SF19">
    <property type="entry name" value="PH-SENSITIVE ADENYLATE CYCLASE RV1264"/>
    <property type="match status" value="1"/>
</dbReference>
<dbReference type="GO" id="GO:0035556">
    <property type="term" value="P:intracellular signal transduction"/>
    <property type="evidence" value="ECO:0007669"/>
    <property type="project" value="InterPro"/>
</dbReference>
<evidence type="ECO:0000256" key="1">
    <source>
        <dbReference type="PROSITE-ProRule" id="PRU00339"/>
    </source>
</evidence>
<dbReference type="GO" id="GO:0006171">
    <property type="term" value="P:cAMP biosynthetic process"/>
    <property type="evidence" value="ECO:0007669"/>
    <property type="project" value="TreeGrafter"/>
</dbReference>
<feature type="domain" description="Guanylate cyclase" evidence="2">
    <location>
        <begin position="7"/>
        <end position="123"/>
    </location>
</feature>
<dbReference type="SUPFAM" id="SSF55073">
    <property type="entry name" value="Nucleotide cyclase"/>
    <property type="match status" value="1"/>
</dbReference>
<feature type="repeat" description="TPR" evidence="1">
    <location>
        <begin position="527"/>
        <end position="560"/>
    </location>
</feature>
<protein>
    <submittedName>
        <fullName evidence="3">Tetratricopeptide repeat protein</fullName>
    </submittedName>
</protein>